<accession>A0ABZ3E442</accession>
<keyword evidence="3 5" id="KW-1133">Transmembrane helix</keyword>
<reference evidence="6 7" key="1">
    <citation type="submission" date="2024-04" db="EMBL/GenBank/DDBJ databases">
        <title>Marinobacter sp. SBY-1.</title>
        <authorList>
            <person name="Pan C."/>
        </authorList>
    </citation>
    <scope>NUCLEOTIDE SEQUENCE [LARGE SCALE GENOMIC DNA]</scope>
    <source>
        <strain evidence="6 7">SBY-1</strain>
    </source>
</reference>
<dbReference type="Gene3D" id="1.20.120.550">
    <property type="entry name" value="Membrane associated eicosanoid/glutathione metabolism-like domain"/>
    <property type="match status" value="1"/>
</dbReference>
<organism evidence="6 7">
    <name type="scientific">Marinobacter alkaliphilus</name>
    <dbReference type="NCBI Taxonomy" id="254719"/>
    <lineage>
        <taxon>Bacteria</taxon>
        <taxon>Pseudomonadati</taxon>
        <taxon>Pseudomonadota</taxon>
        <taxon>Gammaproteobacteria</taxon>
        <taxon>Pseudomonadales</taxon>
        <taxon>Marinobacteraceae</taxon>
        <taxon>Marinobacter</taxon>
    </lineage>
</organism>
<evidence type="ECO:0000313" key="6">
    <source>
        <dbReference type="EMBL" id="XAF53915.1"/>
    </source>
</evidence>
<dbReference type="SUPFAM" id="SSF161084">
    <property type="entry name" value="MAPEG domain-like"/>
    <property type="match status" value="1"/>
</dbReference>
<evidence type="ECO:0000256" key="2">
    <source>
        <dbReference type="ARBA" id="ARBA00022692"/>
    </source>
</evidence>
<name>A0ABZ3E442_9GAMM</name>
<dbReference type="InterPro" id="IPR023352">
    <property type="entry name" value="MAPEG-like_dom_sf"/>
</dbReference>
<dbReference type="RefSeq" id="WP_342631458.1">
    <property type="nucleotide sequence ID" value="NZ_CP152380.1"/>
</dbReference>
<keyword evidence="2 5" id="KW-0812">Transmembrane</keyword>
<sequence length="143" mass="15569">MSSSHIFWPVLAQVFLTLIMFIVLGVRKAKAVKAGQVNRQQAALDNRVWPEDVVKVSNNIANQFEAPVLFYVLCLVIYSIGAAGTAAVVLAWLFALSRYAHAYVHIGSNYVPMRLRLFLVGALILLAMLILAAWSLAVGAGIA</sequence>
<keyword evidence="7" id="KW-1185">Reference proteome</keyword>
<dbReference type="Proteomes" id="UP001445268">
    <property type="component" value="Chromosome"/>
</dbReference>
<dbReference type="EMBL" id="CP152380">
    <property type="protein sequence ID" value="XAF53915.1"/>
    <property type="molecule type" value="Genomic_DNA"/>
</dbReference>
<feature type="transmembrane region" description="Helical" evidence="5">
    <location>
        <begin position="68"/>
        <end position="95"/>
    </location>
</feature>
<protein>
    <submittedName>
        <fullName evidence="6">MAPEG family protein</fullName>
    </submittedName>
</protein>
<gene>
    <name evidence="6" type="ORF">AAGT77_18635</name>
</gene>
<evidence type="ECO:0000256" key="3">
    <source>
        <dbReference type="ARBA" id="ARBA00022989"/>
    </source>
</evidence>
<feature type="transmembrane region" description="Helical" evidence="5">
    <location>
        <begin position="115"/>
        <end position="142"/>
    </location>
</feature>
<dbReference type="InterPro" id="IPR001129">
    <property type="entry name" value="Membr-assoc_MAPEG"/>
</dbReference>
<dbReference type="Pfam" id="PF01124">
    <property type="entry name" value="MAPEG"/>
    <property type="match status" value="1"/>
</dbReference>
<evidence type="ECO:0000256" key="4">
    <source>
        <dbReference type="ARBA" id="ARBA00023136"/>
    </source>
</evidence>
<keyword evidence="4 5" id="KW-0472">Membrane</keyword>
<feature type="transmembrane region" description="Helical" evidence="5">
    <location>
        <begin position="6"/>
        <end position="26"/>
    </location>
</feature>
<proteinExistence type="predicted"/>
<evidence type="ECO:0000256" key="1">
    <source>
        <dbReference type="ARBA" id="ARBA00004370"/>
    </source>
</evidence>
<evidence type="ECO:0000313" key="7">
    <source>
        <dbReference type="Proteomes" id="UP001445268"/>
    </source>
</evidence>
<evidence type="ECO:0000256" key="5">
    <source>
        <dbReference type="SAM" id="Phobius"/>
    </source>
</evidence>
<comment type="subcellular location">
    <subcellularLocation>
        <location evidence="1">Membrane</location>
    </subcellularLocation>
</comment>